<evidence type="ECO:0000313" key="2">
    <source>
        <dbReference type="EMBL" id="GGB43650.1"/>
    </source>
</evidence>
<keyword evidence="3" id="KW-1185">Reference proteome</keyword>
<comment type="caution">
    <text evidence="2">The sequence shown here is derived from an EMBL/GenBank/DDBJ whole genome shotgun (WGS) entry which is preliminary data.</text>
</comment>
<organism evidence="2 3">
    <name type="scientific">Flexivirga endophytica</name>
    <dbReference type="NCBI Taxonomy" id="1849103"/>
    <lineage>
        <taxon>Bacteria</taxon>
        <taxon>Bacillati</taxon>
        <taxon>Actinomycetota</taxon>
        <taxon>Actinomycetes</taxon>
        <taxon>Micrococcales</taxon>
        <taxon>Dermacoccaceae</taxon>
        <taxon>Flexivirga</taxon>
    </lineage>
</organism>
<feature type="compositionally biased region" description="Low complexity" evidence="1">
    <location>
        <begin position="103"/>
        <end position="113"/>
    </location>
</feature>
<dbReference type="RefSeq" id="WP_188838670.1">
    <property type="nucleotide sequence ID" value="NZ_BMHI01000006.1"/>
</dbReference>
<dbReference type="Proteomes" id="UP000636793">
    <property type="component" value="Unassembled WGS sequence"/>
</dbReference>
<dbReference type="EMBL" id="BMHI01000006">
    <property type="protein sequence ID" value="GGB43650.1"/>
    <property type="molecule type" value="Genomic_DNA"/>
</dbReference>
<evidence type="ECO:0000313" key="3">
    <source>
        <dbReference type="Proteomes" id="UP000636793"/>
    </source>
</evidence>
<feature type="region of interest" description="Disordered" evidence="1">
    <location>
        <begin position="143"/>
        <end position="168"/>
    </location>
</feature>
<gene>
    <name evidence="2" type="ORF">GCM10011492_38330</name>
</gene>
<feature type="region of interest" description="Disordered" evidence="1">
    <location>
        <begin position="96"/>
        <end position="117"/>
    </location>
</feature>
<accession>A0A916WZ39</accession>
<proteinExistence type="predicted"/>
<evidence type="ECO:0000256" key="1">
    <source>
        <dbReference type="SAM" id="MobiDB-lite"/>
    </source>
</evidence>
<sequence>MSLAAVAATTLSGCMYLSPAQTTKSYEASDGTNTTIGALQLQNVLIVAGAKGETGSMQGLAVNNGDSAIKLTVTAGKKNATLTVPAETAVRLDGKRTADDKATVSPVTVPSVSARPGTSQKVTFTTAKSGATDVQVPVVLDQYPYGSASPDHGTYTPPPATETQEPDA</sequence>
<reference evidence="2" key="2">
    <citation type="submission" date="2020-09" db="EMBL/GenBank/DDBJ databases">
        <authorList>
            <person name="Sun Q."/>
            <person name="Zhou Y."/>
        </authorList>
    </citation>
    <scope>NUCLEOTIDE SEQUENCE</scope>
    <source>
        <strain evidence="2">CGMCC 1.15085</strain>
    </source>
</reference>
<protein>
    <recommendedName>
        <fullName evidence="4">DNA modification methylase</fullName>
    </recommendedName>
</protein>
<name>A0A916WZ39_9MICO</name>
<dbReference type="AlphaFoldDB" id="A0A916WZ39"/>
<reference evidence="2" key="1">
    <citation type="journal article" date="2014" name="Int. J. Syst. Evol. Microbiol.">
        <title>Complete genome sequence of Corynebacterium casei LMG S-19264T (=DSM 44701T), isolated from a smear-ripened cheese.</title>
        <authorList>
            <consortium name="US DOE Joint Genome Institute (JGI-PGF)"/>
            <person name="Walter F."/>
            <person name="Albersmeier A."/>
            <person name="Kalinowski J."/>
            <person name="Ruckert C."/>
        </authorList>
    </citation>
    <scope>NUCLEOTIDE SEQUENCE</scope>
    <source>
        <strain evidence="2">CGMCC 1.15085</strain>
    </source>
</reference>
<evidence type="ECO:0008006" key="4">
    <source>
        <dbReference type="Google" id="ProtNLM"/>
    </source>
</evidence>